<protein>
    <recommendedName>
        <fullName evidence="2">KIB1-4 beta-propeller domain-containing protein</fullName>
    </recommendedName>
</protein>
<keyword evidence="4" id="KW-1185">Reference proteome</keyword>
<dbReference type="InterPro" id="IPR005174">
    <property type="entry name" value="KIB1-4_b-propeller"/>
</dbReference>
<sequence>MAKHSRSPSSNKTGLCRGAKAKRACVAAKPPPSALAMATTSSSWPVKRARGARRRPRRLPVSKRSWAALDYGLAGVIAERELADDVSDYMSFRAVCHEWRRGTEDAPGQPLGCLLDRRFHPRRWIMLREAKPPRGPDRHRRRFLNVVQTELPGLNGHHLLGATVEGLLVLLDKSTYVVRVLSPVTRQLAELPSLDPLLPTETRKTISEYEHAYALKVTGVGLAGDSTIALCFYDPKMLVVARPGDARWTLVDGDRWFYTAMSFQGRFYCVSFHDKAVMALDLDAATANQPPRLVVAAKLTFWVSLMRRDTVHLVESDGRLLLLRRALSFREELDCHIRSYEVFAVDLAAKETVPVGGGLGGRAVFLGKTRALSVSPLVFTSIRPDRVYPAADIREKRDYGVGSYSLLDGSVERCKVRMGATTDEFDGGWERPCGICDYLSWYVSGKCSWLWIQEI</sequence>
<dbReference type="OrthoDB" id="619048at2759"/>
<evidence type="ECO:0000256" key="1">
    <source>
        <dbReference type="SAM" id="MobiDB-lite"/>
    </source>
</evidence>
<comment type="caution">
    <text evidence="3">The sequence shown here is derived from an EMBL/GenBank/DDBJ whole genome shotgun (WGS) entry which is preliminary data.</text>
</comment>
<dbReference type="PANTHER" id="PTHR33165:SF63">
    <property type="entry name" value="OS03G0792300 PROTEIN"/>
    <property type="match status" value="1"/>
</dbReference>
<evidence type="ECO:0000259" key="2">
    <source>
        <dbReference type="Pfam" id="PF03478"/>
    </source>
</evidence>
<dbReference type="EMBL" id="JACEFO010002349">
    <property type="protein sequence ID" value="KAF8664535.1"/>
    <property type="molecule type" value="Genomic_DNA"/>
</dbReference>
<evidence type="ECO:0000313" key="3">
    <source>
        <dbReference type="EMBL" id="KAF8664535.1"/>
    </source>
</evidence>
<gene>
    <name evidence="3" type="ORF">HU200_054716</name>
</gene>
<dbReference type="AlphaFoldDB" id="A0A835AKM4"/>
<organism evidence="3 4">
    <name type="scientific">Digitaria exilis</name>
    <dbReference type="NCBI Taxonomy" id="1010633"/>
    <lineage>
        <taxon>Eukaryota</taxon>
        <taxon>Viridiplantae</taxon>
        <taxon>Streptophyta</taxon>
        <taxon>Embryophyta</taxon>
        <taxon>Tracheophyta</taxon>
        <taxon>Spermatophyta</taxon>
        <taxon>Magnoliopsida</taxon>
        <taxon>Liliopsida</taxon>
        <taxon>Poales</taxon>
        <taxon>Poaceae</taxon>
        <taxon>PACMAD clade</taxon>
        <taxon>Panicoideae</taxon>
        <taxon>Panicodae</taxon>
        <taxon>Paniceae</taxon>
        <taxon>Anthephorinae</taxon>
        <taxon>Digitaria</taxon>
    </lineage>
</organism>
<reference evidence="3" key="1">
    <citation type="submission" date="2020-07" db="EMBL/GenBank/DDBJ databases">
        <title>Genome sequence and genetic diversity analysis of an under-domesticated orphan crop, white fonio (Digitaria exilis).</title>
        <authorList>
            <person name="Bennetzen J.L."/>
            <person name="Chen S."/>
            <person name="Ma X."/>
            <person name="Wang X."/>
            <person name="Yssel A.E.J."/>
            <person name="Chaluvadi S.R."/>
            <person name="Johnson M."/>
            <person name="Gangashetty P."/>
            <person name="Hamidou F."/>
            <person name="Sanogo M.D."/>
            <person name="Zwaenepoel A."/>
            <person name="Wallace J."/>
            <person name="Van De Peer Y."/>
            <person name="Van Deynze A."/>
        </authorList>
    </citation>
    <scope>NUCLEOTIDE SEQUENCE</scope>
    <source>
        <tissue evidence="3">Leaves</tissue>
    </source>
</reference>
<feature type="region of interest" description="Disordered" evidence="1">
    <location>
        <begin position="1"/>
        <end position="57"/>
    </location>
</feature>
<evidence type="ECO:0000313" key="4">
    <source>
        <dbReference type="Proteomes" id="UP000636709"/>
    </source>
</evidence>
<dbReference type="PANTHER" id="PTHR33165">
    <property type="entry name" value="F-BOX DOMAIN CONTAINING PROTEIN-LIKE-RELATED"/>
    <property type="match status" value="1"/>
</dbReference>
<feature type="domain" description="KIB1-4 beta-propeller" evidence="2">
    <location>
        <begin position="146"/>
        <end position="401"/>
    </location>
</feature>
<accession>A0A835AKM4</accession>
<dbReference type="Pfam" id="PF03478">
    <property type="entry name" value="Beta-prop_KIB1-4"/>
    <property type="match status" value="1"/>
</dbReference>
<name>A0A835AKM4_9POAL</name>
<dbReference type="Proteomes" id="UP000636709">
    <property type="component" value="Unassembled WGS sequence"/>
</dbReference>
<feature type="compositionally biased region" description="Basic residues" evidence="1">
    <location>
        <begin position="47"/>
        <end position="57"/>
    </location>
</feature>
<proteinExistence type="predicted"/>